<sequence length="80" mass="9167">MINQVHFDIYQATLEKQQGDPAIVIPMPVPDTEANAMGYLQRLVSPLKWKVIECEHLGEKLVPNSNDFDYERVNVKNGRN</sequence>
<dbReference type="RefSeq" id="WP_013603265.1">
    <property type="nucleotide sequence ID" value="NZ_CP041370.1"/>
</dbReference>
<evidence type="ECO:0000313" key="1">
    <source>
        <dbReference type="EMBL" id="QDK92292.1"/>
    </source>
</evidence>
<organism evidence="1 2">
    <name type="scientific">Paenalkalicoccus suaedae</name>
    <dbReference type="NCBI Taxonomy" id="2592382"/>
    <lineage>
        <taxon>Bacteria</taxon>
        <taxon>Bacillati</taxon>
        <taxon>Bacillota</taxon>
        <taxon>Bacilli</taxon>
        <taxon>Bacillales</taxon>
        <taxon>Bacillaceae</taxon>
        <taxon>Paenalkalicoccus</taxon>
    </lineage>
</organism>
<proteinExistence type="predicted"/>
<accession>A0A856M6T8</accession>
<geneLocation type="plasmid" evidence="1 2">
    <name>unnamed1</name>
</geneLocation>
<reference evidence="1 2" key="1">
    <citation type="submission" date="2019-07" db="EMBL/GenBank/DDBJ databases">
        <title>Bacillus alkalisoli sp. nov. isolated from saline soil.</title>
        <authorList>
            <person name="Sun J.-Q."/>
            <person name="Xu L."/>
        </authorList>
    </citation>
    <scope>NUCLEOTIDE SEQUENCE [LARGE SCALE GENOMIC DNA]</scope>
    <source>
        <strain evidence="1 2">M4U3P1</strain>
        <plasmid evidence="1 2">unnamed1</plasmid>
    </source>
</reference>
<keyword evidence="1" id="KW-0614">Plasmid</keyword>
<dbReference type="Proteomes" id="UP000318138">
    <property type="component" value="Plasmid unnamed1"/>
</dbReference>
<keyword evidence="2" id="KW-1185">Reference proteome</keyword>
<dbReference type="EMBL" id="CP041370">
    <property type="protein sequence ID" value="QDK92292.1"/>
    <property type="molecule type" value="Genomic_DNA"/>
</dbReference>
<dbReference type="AlphaFoldDB" id="A0A856M6T8"/>
<name>A0A856M6T8_9BACI</name>
<gene>
    <name evidence="1" type="ORF">FLK61_00305</name>
</gene>
<evidence type="ECO:0000313" key="2">
    <source>
        <dbReference type="Proteomes" id="UP000318138"/>
    </source>
</evidence>
<dbReference type="GeneID" id="39574312"/>
<protein>
    <submittedName>
        <fullName evidence="1">Uncharacterized protein</fullName>
    </submittedName>
</protein>
<dbReference type="KEGG" id="psua:FLK61_00305"/>